<gene>
    <name evidence="1" type="ORF">SAMN02745724_03535</name>
</gene>
<dbReference type="OrthoDB" id="6254235at2"/>
<evidence type="ECO:0000313" key="1">
    <source>
        <dbReference type="EMBL" id="SFD11477.1"/>
    </source>
</evidence>
<dbReference type="Proteomes" id="UP000198862">
    <property type="component" value="Unassembled WGS sequence"/>
</dbReference>
<name>A0A1I1PP93_9GAMM</name>
<reference evidence="1 2" key="1">
    <citation type="submission" date="2016-10" db="EMBL/GenBank/DDBJ databases">
        <authorList>
            <person name="de Groot N.N."/>
        </authorList>
    </citation>
    <scope>NUCLEOTIDE SEQUENCE [LARGE SCALE GENOMIC DNA]</scope>
    <source>
        <strain evidence="1 2">DSM 6059</strain>
    </source>
</reference>
<dbReference type="EMBL" id="FOLO01000033">
    <property type="protein sequence ID" value="SFD11477.1"/>
    <property type="molecule type" value="Genomic_DNA"/>
</dbReference>
<evidence type="ECO:0000313" key="2">
    <source>
        <dbReference type="Proteomes" id="UP000198862"/>
    </source>
</evidence>
<keyword evidence="2" id="KW-1185">Reference proteome</keyword>
<organism evidence="1 2">
    <name type="scientific">Pseudoalteromonas denitrificans DSM 6059</name>
    <dbReference type="NCBI Taxonomy" id="1123010"/>
    <lineage>
        <taxon>Bacteria</taxon>
        <taxon>Pseudomonadati</taxon>
        <taxon>Pseudomonadota</taxon>
        <taxon>Gammaproteobacteria</taxon>
        <taxon>Alteromonadales</taxon>
        <taxon>Pseudoalteromonadaceae</taxon>
        <taxon>Pseudoalteromonas</taxon>
    </lineage>
</organism>
<evidence type="ECO:0008006" key="3">
    <source>
        <dbReference type="Google" id="ProtNLM"/>
    </source>
</evidence>
<dbReference type="RefSeq" id="WP_091987430.1">
    <property type="nucleotide sequence ID" value="NZ_FOLO01000033.1"/>
</dbReference>
<sequence length="256" mass="29471">MLDKNDSILIDNQFSTYTISARGKTAQEDALHFIKRCFNIVPITQIESLFGFVERSTLYGGRFFQMQQLSESDVKRLNEIGIGLRIPLTNHFATTQEYQQNRAMLKKYHNPLNSIICTNDDLAMWIKNEFTDYDIEASVIKNITKLEQIEDAFKIYDTVVLPMSANDDDILLNSITHKHRIRLFANAGCAYTCPAKICYKSFSKFNKSLEGELKCSQEAKDRPMKGMIDFDLQRLRDKGYNKFKLLQARIGNGTGY</sequence>
<protein>
    <recommendedName>
        <fullName evidence="3">Peptidase family U32</fullName>
    </recommendedName>
</protein>
<proteinExistence type="predicted"/>
<dbReference type="AlphaFoldDB" id="A0A1I1PP93"/>
<accession>A0A1I1PP93</accession>